<dbReference type="AlphaFoldDB" id="A0A9W9LXC1"/>
<proteinExistence type="predicted"/>
<name>A0A9W9LXC1_9EURO</name>
<organism evidence="2 3">
    <name type="scientific">Penicillium capsulatum</name>
    <dbReference type="NCBI Taxonomy" id="69766"/>
    <lineage>
        <taxon>Eukaryota</taxon>
        <taxon>Fungi</taxon>
        <taxon>Dikarya</taxon>
        <taxon>Ascomycota</taxon>
        <taxon>Pezizomycotina</taxon>
        <taxon>Eurotiomycetes</taxon>
        <taxon>Eurotiomycetidae</taxon>
        <taxon>Eurotiales</taxon>
        <taxon>Aspergillaceae</taxon>
        <taxon>Penicillium</taxon>
    </lineage>
</organism>
<evidence type="ECO:0000256" key="1">
    <source>
        <dbReference type="SAM" id="MobiDB-lite"/>
    </source>
</evidence>
<dbReference type="EMBL" id="JAPQKO010000002">
    <property type="protein sequence ID" value="KAJ5180172.1"/>
    <property type="molecule type" value="Genomic_DNA"/>
</dbReference>
<reference evidence="2" key="1">
    <citation type="submission" date="2022-11" db="EMBL/GenBank/DDBJ databases">
        <authorList>
            <person name="Petersen C."/>
        </authorList>
    </citation>
    <scope>NUCLEOTIDE SEQUENCE</scope>
    <source>
        <strain evidence="2">IBT 21917</strain>
    </source>
</reference>
<feature type="compositionally biased region" description="Basic and acidic residues" evidence="1">
    <location>
        <begin position="1"/>
        <end position="12"/>
    </location>
</feature>
<sequence length="108" mass="11534">MAELIEKAKDAVTNHFQAPPDSSTINPSGRGQCNSKNNPGHYQPAPTTVSQDTPSGSANIPYTQEDMTSDTFDRGDLDIGSPDEQDIVPGTDHHAIHGGRSGKQDTLF</sequence>
<feature type="region of interest" description="Disordered" evidence="1">
    <location>
        <begin position="1"/>
        <end position="108"/>
    </location>
</feature>
<protein>
    <submittedName>
        <fullName evidence="2">Uncharacterized protein</fullName>
    </submittedName>
</protein>
<accession>A0A9W9LXC1</accession>
<dbReference type="Proteomes" id="UP001146351">
    <property type="component" value="Unassembled WGS sequence"/>
</dbReference>
<feature type="compositionally biased region" description="Polar residues" evidence="1">
    <location>
        <begin position="14"/>
        <end position="70"/>
    </location>
</feature>
<comment type="caution">
    <text evidence="2">The sequence shown here is derived from an EMBL/GenBank/DDBJ whole genome shotgun (WGS) entry which is preliminary data.</text>
</comment>
<evidence type="ECO:0000313" key="3">
    <source>
        <dbReference type="Proteomes" id="UP001146351"/>
    </source>
</evidence>
<evidence type="ECO:0000313" key="2">
    <source>
        <dbReference type="EMBL" id="KAJ5180172.1"/>
    </source>
</evidence>
<reference evidence="2" key="2">
    <citation type="journal article" date="2023" name="IMA Fungus">
        <title>Comparative genomic study of the Penicillium genus elucidates a diverse pangenome and 15 lateral gene transfer events.</title>
        <authorList>
            <person name="Petersen C."/>
            <person name="Sorensen T."/>
            <person name="Nielsen M.R."/>
            <person name="Sondergaard T.E."/>
            <person name="Sorensen J.L."/>
            <person name="Fitzpatrick D.A."/>
            <person name="Frisvad J.C."/>
            <person name="Nielsen K.L."/>
        </authorList>
    </citation>
    <scope>NUCLEOTIDE SEQUENCE</scope>
    <source>
        <strain evidence="2">IBT 21917</strain>
    </source>
</reference>
<gene>
    <name evidence="2" type="ORF">N7492_003382</name>
</gene>
<keyword evidence="3" id="KW-1185">Reference proteome</keyword>